<feature type="domain" description="BioF2-like acetyltransferase" evidence="1">
    <location>
        <begin position="185"/>
        <end position="339"/>
    </location>
</feature>
<reference evidence="2" key="1">
    <citation type="submission" date="2020-05" db="EMBL/GenBank/DDBJ databases">
        <title>Identification of trans-AT polyketide cluster in two marine bacteria, producers of a novel glutaramide-containing polyketide sesbanimide D and analogs.</title>
        <authorList>
            <person name="Kacar D."/>
            <person name="Rodriguez P."/>
            <person name="Canedo L."/>
            <person name="Gonzalez E."/>
            <person name="Galan B."/>
            <person name="De La Calle F."/>
            <person name="Garcia J.L."/>
        </authorList>
    </citation>
    <scope>NUCLEOTIDE SEQUENCE</scope>
    <source>
        <strain evidence="2">PHM038</strain>
    </source>
</reference>
<proteinExistence type="predicted"/>
<dbReference type="InterPro" id="IPR038740">
    <property type="entry name" value="BioF2-like_GNAT_dom"/>
</dbReference>
<evidence type="ECO:0000259" key="1">
    <source>
        <dbReference type="Pfam" id="PF13480"/>
    </source>
</evidence>
<dbReference type="SUPFAM" id="SSF55729">
    <property type="entry name" value="Acyl-CoA N-acyltransferases (Nat)"/>
    <property type="match status" value="1"/>
</dbReference>
<protein>
    <submittedName>
        <fullName evidence="2">GNAT family N-acetyltransferase</fullName>
    </submittedName>
</protein>
<dbReference type="Proteomes" id="UP000598467">
    <property type="component" value="Unassembled WGS sequence"/>
</dbReference>
<organism evidence="2 3">
    <name type="scientific">Roseibium aggregatum</name>
    <dbReference type="NCBI Taxonomy" id="187304"/>
    <lineage>
        <taxon>Bacteria</taxon>
        <taxon>Pseudomonadati</taxon>
        <taxon>Pseudomonadota</taxon>
        <taxon>Alphaproteobacteria</taxon>
        <taxon>Hyphomicrobiales</taxon>
        <taxon>Stappiaceae</taxon>
        <taxon>Roseibium</taxon>
    </lineage>
</organism>
<dbReference type="EMBL" id="JABFCZ010000002">
    <property type="protein sequence ID" value="MBD1545051.1"/>
    <property type="molecule type" value="Genomic_DNA"/>
</dbReference>
<gene>
    <name evidence="2" type="ORF">HK439_02155</name>
</gene>
<dbReference type="RefSeq" id="WP_190289712.1">
    <property type="nucleotide sequence ID" value="NZ_JABFCZ010000002.1"/>
</dbReference>
<dbReference type="AlphaFoldDB" id="A0A926P1C3"/>
<evidence type="ECO:0000313" key="2">
    <source>
        <dbReference type="EMBL" id="MBD1545051.1"/>
    </source>
</evidence>
<dbReference type="InterPro" id="IPR016181">
    <property type="entry name" value="Acyl_CoA_acyltransferase"/>
</dbReference>
<evidence type="ECO:0000313" key="3">
    <source>
        <dbReference type="Proteomes" id="UP000598467"/>
    </source>
</evidence>
<comment type="caution">
    <text evidence="2">The sequence shown here is derived from an EMBL/GenBank/DDBJ whole genome shotgun (WGS) entry which is preliminary data.</text>
</comment>
<dbReference type="Pfam" id="PF13480">
    <property type="entry name" value="Acetyltransf_6"/>
    <property type="match status" value="1"/>
</dbReference>
<accession>A0A926P1C3</accession>
<name>A0A926P1C3_9HYPH</name>
<sequence length="397" mass="44196">MAPARENARIAFTTEGFDITVYRDFEDAAPAWAALEKQADGLPYQRLGWVQAWQEAIGKDRGIKPLLVIARQNNVFAFALPLGLEQRRVCVALTFLGQENTNQNTGLWTPDCHAAMPAETMSRILRDICLHAGADLLHLTNIPQTWGNRSSPLLMSERTDSPSPYFEGPITGDFDSLFRANFSNKSAKKLMRKQRKLEAAGNFRVFKAQTDADIRHGLEAFFEQRAKREADAGVPSGFSTPEKRQFLERLAGLHPTGSHLTADTRLTVCALEAGGKIRATYLTLHQGNRLICYSTSISHDELVAQSPGVVLLKNIIAAACEDPQVEVLDLGLGDESYKHPWSEPLPLSDSFLAVTGRGRLNLQLIKARQFAKAKIRNSQTLWQLFRKFRQLARKLGG</sequence>